<dbReference type="InterPro" id="IPR017998">
    <property type="entry name" value="Chaperone_TCP-1"/>
</dbReference>
<evidence type="ECO:0000313" key="6">
    <source>
        <dbReference type="EMBL" id="MFC6823716.1"/>
    </source>
</evidence>
<dbReference type="RefSeq" id="WP_379692168.1">
    <property type="nucleotide sequence ID" value="NZ_JBHSXH010000004.1"/>
</dbReference>
<name>A0ABD5TV85_9EURY</name>
<dbReference type="Gene3D" id="3.30.260.10">
    <property type="entry name" value="TCP-1-like chaperonin intermediate domain"/>
    <property type="match status" value="1"/>
</dbReference>
<dbReference type="InterPro" id="IPR027409">
    <property type="entry name" value="GroEL-like_apical_dom_sf"/>
</dbReference>
<keyword evidence="7" id="KW-1185">Reference proteome</keyword>
<dbReference type="SUPFAM" id="SSF48592">
    <property type="entry name" value="GroEL equatorial domain-like"/>
    <property type="match status" value="1"/>
</dbReference>
<dbReference type="SUPFAM" id="SSF52029">
    <property type="entry name" value="GroEL apical domain-like"/>
    <property type="match status" value="1"/>
</dbReference>
<evidence type="ECO:0000256" key="4">
    <source>
        <dbReference type="ARBA" id="ARBA00023186"/>
    </source>
</evidence>
<evidence type="ECO:0000256" key="5">
    <source>
        <dbReference type="RuleBase" id="RU004187"/>
    </source>
</evidence>
<dbReference type="Gene3D" id="1.10.560.10">
    <property type="entry name" value="GroEL-like equatorial domain"/>
    <property type="match status" value="1"/>
</dbReference>
<evidence type="ECO:0000256" key="3">
    <source>
        <dbReference type="ARBA" id="ARBA00022840"/>
    </source>
</evidence>
<keyword evidence="4 5" id="KW-0143">Chaperone</keyword>
<evidence type="ECO:0000256" key="2">
    <source>
        <dbReference type="ARBA" id="ARBA00022741"/>
    </source>
</evidence>
<dbReference type="Proteomes" id="UP001596408">
    <property type="component" value="Unassembled WGS sequence"/>
</dbReference>
<dbReference type="GO" id="GO:0005524">
    <property type="term" value="F:ATP binding"/>
    <property type="evidence" value="ECO:0007669"/>
    <property type="project" value="UniProtKB-KW"/>
</dbReference>
<reference evidence="6 7" key="1">
    <citation type="journal article" date="2019" name="Int. J. Syst. Evol. Microbiol.">
        <title>The Global Catalogue of Microorganisms (GCM) 10K type strain sequencing project: providing services to taxonomists for standard genome sequencing and annotation.</title>
        <authorList>
            <consortium name="The Broad Institute Genomics Platform"/>
            <consortium name="The Broad Institute Genome Sequencing Center for Infectious Disease"/>
            <person name="Wu L."/>
            <person name="Ma J."/>
        </authorList>
    </citation>
    <scope>NUCLEOTIDE SEQUENCE [LARGE SCALE GENOMIC DNA]</scope>
    <source>
        <strain evidence="6 7">YIM 94188</strain>
    </source>
</reference>
<organism evidence="6 7">
    <name type="scientific">Halopelagius fulvigenes</name>
    <dbReference type="NCBI Taxonomy" id="1198324"/>
    <lineage>
        <taxon>Archaea</taxon>
        <taxon>Methanobacteriati</taxon>
        <taxon>Methanobacteriota</taxon>
        <taxon>Stenosarchaea group</taxon>
        <taxon>Halobacteria</taxon>
        <taxon>Halobacteriales</taxon>
        <taxon>Haloferacaceae</taxon>
    </lineage>
</organism>
<proteinExistence type="inferred from homology"/>
<sequence>MARDDGERTGAWLTRDEAAREYVVEAARAVESLVASTYGPAGGTTLVETVDPQDVPETVVTRDAGHLLEAIERGGGFGHPVAALFVDGLDSVRRSLRDGTTAAALLAARLLDSGAELAGDGLHPGSIAVGYAMAANRAGAVLDDLARPVEATDRELLSRVAATAMTADLSDRRRREYADAVSAAVSGLARESDDGWFDTDDITVRTRVDAECTLSRGHVVRRRPGAHETSERSRLSFDWSPSVEGVLADARVAVLERDIDVEESATSFGREGRSGVTLDSAGSVAAYVEGRDAAVESVAAGVADTGADVLVVRAELDDEVKAALEAHGVAVIDRAQYPKSDIHRVARATGATVVGHVSDLDESKLGRAGRVSERRVGDEKWAHFDECDGPVFTLLVGAPTEKGRTTHERLVSDAVETTAIAAMDGQVLPGAGAAPVAVARDLREFARGVEGREQLAVEAFADACESLMTTLARNAGYDPLDVRANLRNAHAEAAERPAPLGLDIATGEAADAWEMGVVEPRRVFSQAVDTAVATAEQLGTVDAVVAPGVKPGPFTPQTEHD</sequence>
<gene>
    <name evidence="6" type="ORF">ACFQEV_01665</name>
</gene>
<keyword evidence="3 5" id="KW-0067">ATP-binding</keyword>
<dbReference type="Pfam" id="PF00118">
    <property type="entry name" value="Cpn60_TCP1"/>
    <property type="match status" value="1"/>
</dbReference>
<keyword evidence="2 5" id="KW-0547">Nucleotide-binding</keyword>
<dbReference type="InterPro" id="IPR027413">
    <property type="entry name" value="GROEL-like_equatorial_sf"/>
</dbReference>
<dbReference type="PRINTS" id="PR00304">
    <property type="entry name" value="TCOMPLEXTCP1"/>
</dbReference>
<dbReference type="AlphaFoldDB" id="A0ABD5TV85"/>
<evidence type="ECO:0000313" key="7">
    <source>
        <dbReference type="Proteomes" id="UP001596408"/>
    </source>
</evidence>
<dbReference type="InterPro" id="IPR027410">
    <property type="entry name" value="TCP-1-like_intermed_sf"/>
</dbReference>
<dbReference type="PANTHER" id="PTHR11353">
    <property type="entry name" value="CHAPERONIN"/>
    <property type="match status" value="1"/>
</dbReference>
<accession>A0ABD5TV85</accession>
<comment type="caution">
    <text evidence="6">The sequence shown here is derived from an EMBL/GenBank/DDBJ whole genome shotgun (WGS) entry which is preliminary data.</text>
</comment>
<comment type="similarity">
    <text evidence="1 5">Belongs to the TCP-1 chaperonin family.</text>
</comment>
<dbReference type="InterPro" id="IPR002423">
    <property type="entry name" value="Cpn60/GroEL/TCP-1"/>
</dbReference>
<dbReference type="EMBL" id="JBHSXH010000004">
    <property type="protein sequence ID" value="MFC6823716.1"/>
    <property type="molecule type" value="Genomic_DNA"/>
</dbReference>
<dbReference type="Gene3D" id="3.50.7.10">
    <property type="entry name" value="GroEL"/>
    <property type="match status" value="1"/>
</dbReference>
<protein>
    <submittedName>
        <fullName evidence="6">TCP-1/cpn60 chaperonin family protein</fullName>
    </submittedName>
</protein>
<evidence type="ECO:0000256" key="1">
    <source>
        <dbReference type="ARBA" id="ARBA00008020"/>
    </source>
</evidence>